<evidence type="ECO:0000313" key="2">
    <source>
        <dbReference type="Proteomes" id="UP000639294"/>
    </source>
</evidence>
<accession>A0ABS0FUI5</accession>
<keyword evidence="2" id="KW-1185">Reference proteome</keyword>
<organism evidence="1 2">
    <name type="scientific">Pseudomonas pudica</name>
    <dbReference type="NCBI Taxonomy" id="272772"/>
    <lineage>
        <taxon>Bacteria</taxon>
        <taxon>Pseudomonadati</taxon>
        <taxon>Pseudomonadota</taxon>
        <taxon>Gammaproteobacteria</taxon>
        <taxon>Pseudomonadales</taxon>
        <taxon>Pseudomonadaceae</taxon>
        <taxon>Pseudomonas</taxon>
    </lineage>
</organism>
<gene>
    <name evidence="1" type="ORF">IRZ77_00305</name>
</gene>
<proteinExistence type="predicted"/>
<reference evidence="1 2" key="1">
    <citation type="submission" date="2020-10" db="EMBL/GenBank/DDBJ databases">
        <title>Genome sequences of Pseudomonas isolates.</title>
        <authorList>
            <person name="Wessels L."/>
            <person name="Reich F."/>
            <person name="Hammerl J."/>
        </authorList>
    </citation>
    <scope>NUCLEOTIDE SEQUENCE [LARGE SCALE GENOMIC DNA]</scope>
    <source>
        <strain evidence="1 2">20-MO00628-0</strain>
    </source>
</reference>
<comment type="caution">
    <text evidence="1">The sequence shown here is derived from an EMBL/GenBank/DDBJ whole genome shotgun (WGS) entry which is preliminary data.</text>
</comment>
<sequence length="87" mass="9467">MSDFAELIGHWYGADELESIDAIARLVPALEFVAMTAAQQEHALPGCLACEVWNTRMRHVQDALQDVGNALPGSIAVPLNSVWALYS</sequence>
<name>A0ABS0FUI5_9PSED</name>
<dbReference type="Proteomes" id="UP000639294">
    <property type="component" value="Unassembled WGS sequence"/>
</dbReference>
<protein>
    <submittedName>
        <fullName evidence="1">Uncharacterized protein</fullName>
    </submittedName>
</protein>
<dbReference type="EMBL" id="JADLJS010000001">
    <property type="protein sequence ID" value="MBF8644001.1"/>
    <property type="molecule type" value="Genomic_DNA"/>
</dbReference>
<evidence type="ECO:0000313" key="1">
    <source>
        <dbReference type="EMBL" id="MBF8644001.1"/>
    </source>
</evidence>
<dbReference type="RefSeq" id="WP_196172539.1">
    <property type="nucleotide sequence ID" value="NZ_JADLJR010000001.1"/>
</dbReference>